<protein>
    <recommendedName>
        <fullName evidence="1">WLM domain-containing protein</fullName>
    </recommendedName>
</protein>
<reference evidence="2" key="1">
    <citation type="journal article" date="2020" name="Nature">
        <title>Giant virus diversity and host interactions through global metagenomics.</title>
        <authorList>
            <person name="Schulz F."/>
            <person name="Roux S."/>
            <person name="Paez-Espino D."/>
            <person name="Jungbluth S."/>
            <person name="Walsh D.A."/>
            <person name="Denef V.J."/>
            <person name="McMahon K.D."/>
            <person name="Konstantinidis K.T."/>
            <person name="Eloe-Fadrosh E.A."/>
            <person name="Kyrpides N.C."/>
            <person name="Woyke T."/>
        </authorList>
    </citation>
    <scope>NUCLEOTIDE SEQUENCE</scope>
    <source>
        <strain evidence="2">GVMAG-M-3300025727-45</strain>
    </source>
</reference>
<dbReference type="InterPro" id="IPR013536">
    <property type="entry name" value="WLM_dom"/>
</dbReference>
<dbReference type="EMBL" id="MN740312">
    <property type="protein sequence ID" value="QHT99684.1"/>
    <property type="molecule type" value="Genomic_DNA"/>
</dbReference>
<evidence type="ECO:0000259" key="1">
    <source>
        <dbReference type="Pfam" id="PF08325"/>
    </source>
</evidence>
<evidence type="ECO:0000313" key="2">
    <source>
        <dbReference type="EMBL" id="QHT99684.1"/>
    </source>
</evidence>
<dbReference type="AlphaFoldDB" id="A0A6C0J1Y7"/>
<sequence length="192" mass="22432">MESIFYGLITAGTLFLVYDWYSKLGLEYIKSSIDDSYYLVRSDKEDKQLAADILAHIKIKLKIISQHLMKNFPQSSCTKQLINNYNDFKNMNENNNTLYTTSYTVNKGHELVFCLRHKDQEESLVKLNTLMFVALHEFAHVCSKSRDHTPEFWSNFKFIIQEAIKLGIWSYENYESTPVPYCGIMITDIPNI</sequence>
<name>A0A6C0J1Y7_9ZZZZ</name>
<organism evidence="2">
    <name type="scientific">viral metagenome</name>
    <dbReference type="NCBI Taxonomy" id="1070528"/>
    <lineage>
        <taxon>unclassified sequences</taxon>
        <taxon>metagenomes</taxon>
        <taxon>organismal metagenomes</taxon>
    </lineage>
</organism>
<proteinExistence type="predicted"/>
<feature type="domain" description="WLM" evidence="1">
    <location>
        <begin position="104"/>
        <end position="168"/>
    </location>
</feature>
<dbReference type="Pfam" id="PF08325">
    <property type="entry name" value="WLM"/>
    <property type="match status" value="1"/>
</dbReference>
<accession>A0A6C0J1Y7</accession>